<dbReference type="EMBL" id="JAHRHJ020000817">
    <property type="protein sequence ID" value="KAH9293705.1"/>
    <property type="molecule type" value="Genomic_DNA"/>
</dbReference>
<protein>
    <submittedName>
        <fullName evidence="1">Uncharacterized protein</fullName>
    </submittedName>
</protein>
<evidence type="ECO:0000313" key="2">
    <source>
        <dbReference type="Proteomes" id="UP000824469"/>
    </source>
</evidence>
<sequence>PVRMQAEFPYFEPPLGADFISEETELQLVADLKIKIASEKNIEMPHEILSSLPEKLLILILANLLTL</sequence>
<proteinExistence type="predicted"/>
<keyword evidence="2" id="KW-1185">Reference proteome</keyword>
<name>A0AA38C5I6_TAXCH</name>
<accession>A0AA38C5I6</accession>
<feature type="non-terminal residue" evidence="1">
    <location>
        <position position="67"/>
    </location>
</feature>
<dbReference type="AlphaFoldDB" id="A0AA38C5I6"/>
<organism evidence="1 2">
    <name type="scientific">Taxus chinensis</name>
    <name type="common">Chinese yew</name>
    <name type="synonym">Taxus wallichiana var. chinensis</name>
    <dbReference type="NCBI Taxonomy" id="29808"/>
    <lineage>
        <taxon>Eukaryota</taxon>
        <taxon>Viridiplantae</taxon>
        <taxon>Streptophyta</taxon>
        <taxon>Embryophyta</taxon>
        <taxon>Tracheophyta</taxon>
        <taxon>Spermatophyta</taxon>
        <taxon>Pinopsida</taxon>
        <taxon>Pinidae</taxon>
        <taxon>Conifers II</taxon>
        <taxon>Cupressales</taxon>
        <taxon>Taxaceae</taxon>
        <taxon>Taxus</taxon>
    </lineage>
</organism>
<feature type="non-terminal residue" evidence="1">
    <location>
        <position position="1"/>
    </location>
</feature>
<reference evidence="1 2" key="1">
    <citation type="journal article" date="2021" name="Nat. Plants">
        <title>The Taxus genome provides insights into paclitaxel biosynthesis.</title>
        <authorList>
            <person name="Xiong X."/>
            <person name="Gou J."/>
            <person name="Liao Q."/>
            <person name="Li Y."/>
            <person name="Zhou Q."/>
            <person name="Bi G."/>
            <person name="Li C."/>
            <person name="Du R."/>
            <person name="Wang X."/>
            <person name="Sun T."/>
            <person name="Guo L."/>
            <person name="Liang H."/>
            <person name="Lu P."/>
            <person name="Wu Y."/>
            <person name="Zhang Z."/>
            <person name="Ro D.K."/>
            <person name="Shang Y."/>
            <person name="Huang S."/>
            <person name="Yan J."/>
        </authorList>
    </citation>
    <scope>NUCLEOTIDE SEQUENCE [LARGE SCALE GENOMIC DNA]</scope>
    <source>
        <strain evidence="1">Ta-2019</strain>
    </source>
</reference>
<evidence type="ECO:0000313" key="1">
    <source>
        <dbReference type="EMBL" id="KAH9293705.1"/>
    </source>
</evidence>
<gene>
    <name evidence="1" type="ORF">KI387_041091</name>
</gene>
<dbReference type="Proteomes" id="UP000824469">
    <property type="component" value="Unassembled WGS sequence"/>
</dbReference>
<comment type="caution">
    <text evidence="1">The sequence shown here is derived from an EMBL/GenBank/DDBJ whole genome shotgun (WGS) entry which is preliminary data.</text>
</comment>